<dbReference type="PANTHER" id="PTHR36529:SF1">
    <property type="entry name" value="GLYCOSYLTRANSFERASE"/>
    <property type="match status" value="1"/>
</dbReference>
<evidence type="ECO:0008006" key="3">
    <source>
        <dbReference type="Google" id="ProtNLM"/>
    </source>
</evidence>
<evidence type="ECO:0000313" key="2">
    <source>
        <dbReference type="Proteomes" id="UP000525298"/>
    </source>
</evidence>
<proteinExistence type="predicted"/>
<dbReference type="SUPFAM" id="SSF53448">
    <property type="entry name" value="Nucleotide-diphospho-sugar transferases"/>
    <property type="match status" value="1"/>
</dbReference>
<dbReference type="Gene3D" id="3.90.550.10">
    <property type="entry name" value="Spore Coat Polysaccharide Biosynthesis Protein SpsA, Chain A"/>
    <property type="match status" value="1"/>
</dbReference>
<name>A0A7W0CBJ9_9BACT</name>
<dbReference type="InterPro" id="IPR018641">
    <property type="entry name" value="Trfase_1_rSAM/seldom-assoc"/>
</dbReference>
<gene>
    <name evidence="1" type="ORF">HNR65_003074</name>
</gene>
<evidence type="ECO:0000313" key="1">
    <source>
        <dbReference type="EMBL" id="MBA2882719.1"/>
    </source>
</evidence>
<protein>
    <recommendedName>
        <fullName evidence="3">Glycosyltransferase</fullName>
    </recommendedName>
</protein>
<dbReference type="InterPro" id="IPR029044">
    <property type="entry name" value="Nucleotide-diphossugar_trans"/>
</dbReference>
<dbReference type="PANTHER" id="PTHR36529">
    <property type="entry name" value="SLL1095 PROTEIN"/>
    <property type="match status" value="1"/>
</dbReference>
<dbReference type="EMBL" id="JACDUS010000012">
    <property type="protein sequence ID" value="MBA2882719.1"/>
    <property type="molecule type" value="Genomic_DNA"/>
</dbReference>
<reference evidence="1 2" key="1">
    <citation type="submission" date="2020-07" db="EMBL/GenBank/DDBJ databases">
        <title>Genomic Encyclopedia of Type Strains, Phase IV (KMG-IV): sequencing the most valuable type-strain genomes for metagenomic binning, comparative biology and taxonomic classification.</title>
        <authorList>
            <person name="Goeker M."/>
        </authorList>
    </citation>
    <scope>NUCLEOTIDE SEQUENCE [LARGE SCALE GENOMIC DNA]</scope>
    <source>
        <strain evidence="1 2">DSM 17721</strain>
    </source>
</reference>
<dbReference type="NCBIfam" id="TIGR04282">
    <property type="entry name" value="glyco_like_cofC"/>
    <property type="match status" value="1"/>
</dbReference>
<dbReference type="Pfam" id="PF09837">
    <property type="entry name" value="DUF2064"/>
    <property type="match status" value="1"/>
</dbReference>
<dbReference type="Proteomes" id="UP000525298">
    <property type="component" value="Unassembled WGS sequence"/>
</dbReference>
<comment type="caution">
    <text evidence="1">The sequence shown here is derived from an EMBL/GenBank/DDBJ whole genome shotgun (WGS) entry which is preliminary data.</text>
</comment>
<dbReference type="AlphaFoldDB" id="A0A7W0CBJ9"/>
<dbReference type="RefSeq" id="WP_181552344.1">
    <property type="nucleotide sequence ID" value="NZ_JACDUS010000012.1"/>
</dbReference>
<sequence>MKKFNPQRCIIVFVKAPVEGLVKTRLAGCLGARGALLLYRALADDVLAAVCAMDCQVRVFYYPANHQDIVRGWLGDDLPLYVQQGADLGERMHHALCCTAADGFERIVLVGSDIPGIDEQIIKNAFTALATRPAVFGPAKDGGYYLAGFKSGAIFPQAFAAIDWGSSDVFEQTMKRFEKKGQTPAVLPVLSDMDTPEDLRALAVQLAGAGGFQGRLLHTREVLEKINIL</sequence>
<accession>A0A7W0CBJ9</accession>
<keyword evidence="2" id="KW-1185">Reference proteome</keyword>
<organism evidence="1 2">
    <name type="scientific">Desulfosalsimonas propionicica</name>
    <dbReference type="NCBI Taxonomy" id="332175"/>
    <lineage>
        <taxon>Bacteria</taxon>
        <taxon>Pseudomonadati</taxon>
        <taxon>Thermodesulfobacteriota</taxon>
        <taxon>Desulfobacteria</taxon>
        <taxon>Desulfobacterales</taxon>
        <taxon>Desulfosalsimonadaceae</taxon>
        <taxon>Desulfosalsimonas</taxon>
    </lineage>
</organism>